<accession>A0A6J4QCV4</accession>
<proteinExistence type="predicted"/>
<reference evidence="1" key="1">
    <citation type="submission" date="2020-02" db="EMBL/GenBank/DDBJ databases">
        <authorList>
            <person name="Meier V. D."/>
        </authorList>
    </citation>
    <scope>NUCLEOTIDE SEQUENCE</scope>
    <source>
        <strain evidence="1">AVDCRST_MAG37</strain>
    </source>
</reference>
<evidence type="ECO:0000313" key="1">
    <source>
        <dbReference type="EMBL" id="CAA9434446.1"/>
    </source>
</evidence>
<protein>
    <submittedName>
        <fullName evidence="1">Uncharacterized protein</fullName>
    </submittedName>
</protein>
<dbReference type="EMBL" id="CADCVD010000031">
    <property type="protein sequence ID" value="CAA9434446.1"/>
    <property type="molecule type" value="Genomic_DNA"/>
</dbReference>
<dbReference type="AlphaFoldDB" id="A0A6J4QCV4"/>
<organism evidence="1">
    <name type="scientific">uncultured Rubrobacteraceae bacterium</name>
    <dbReference type="NCBI Taxonomy" id="349277"/>
    <lineage>
        <taxon>Bacteria</taxon>
        <taxon>Bacillati</taxon>
        <taxon>Actinomycetota</taxon>
        <taxon>Rubrobacteria</taxon>
        <taxon>Rubrobacterales</taxon>
        <taxon>Rubrobacteraceae</taxon>
        <taxon>environmental samples</taxon>
    </lineage>
</organism>
<gene>
    <name evidence="1" type="ORF">AVDCRST_MAG37-866</name>
</gene>
<sequence>MVGSRAADDGVLMLLLVLARGSWRAIIFAFSPLTLGLSVVRSLPTPTSPTLFVVSGGYSLLEGARSRRNKGYTG</sequence>
<name>A0A6J4QCV4_9ACTN</name>